<comment type="caution">
    <text evidence="2">The sequence shown here is derived from an EMBL/GenBank/DDBJ whole genome shotgun (WGS) entry which is preliminary data.</text>
</comment>
<evidence type="ECO:0000256" key="1">
    <source>
        <dbReference type="SAM" id="MobiDB-lite"/>
    </source>
</evidence>
<accession>A0ABD1Z1D4</accession>
<organism evidence="2 3">
    <name type="scientific">Riccia fluitans</name>
    <dbReference type="NCBI Taxonomy" id="41844"/>
    <lineage>
        <taxon>Eukaryota</taxon>
        <taxon>Viridiplantae</taxon>
        <taxon>Streptophyta</taxon>
        <taxon>Embryophyta</taxon>
        <taxon>Marchantiophyta</taxon>
        <taxon>Marchantiopsida</taxon>
        <taxon>Marchantiidae</taxon>
        <taxon>Marchantiales</taxon>
        <taxon>Ricciaceae</taxon>
        <taxon>Riccia</taxon>
    </lineage>
</organism>
<gene>
    <name evidence="2" type="ORF">R1flu_007383</name>
</gene>
<dbReference type="EMBL" id="JBHFFA010000003">
    <property type="protein sequence ID" value="KAL2635904.1"/>
    <property type="molecule type" value="Genomic_DNA"/>
</dbReference>
<reference evidence="2 3" key="1">
    <citation type="submission" date="2024-09" db="EMBL/GenBank/DDBJ databases">
        <title>Chromosome-scale assembly of Riccia fluitans.</title>
        <authorList>
            <person name="Paukszto L."/>
            <person name="Sawicki J."/>
            <person name="Karawczyk K."/>
            <person name="Piernik-Szablinska J."/>
            <person name="Szczecinska M."/>
            <person name="Mazdziarz M."/>
        </authorList>
    </citation>
    <scope>NUCLEOTIDE SEQUENCE [LARGE SCALE GENOMIC DNA]</scope>
    <source>
        <strain evidence="2">Rf_01</strain>
        <tissue evidence="2">Aerial parts of the thallus</tissue>
    </source>
</reference>
<protein>
    <submittedName>
        <fullName evidence="2">Uncharacterized protein</fullName>
    </submittedName>
</protein>
<evidence type="ECO:0000313" key="2">
    <source>
        <dbReference type="EMBL" id="KAL2635904.1"/>
    </source>
</evidence>
<name>A0ABD1Z1D4_9MARC</name>
<keyword evidence="3" id="KW-1185">Reference proteome</keyword>
<feature type="region of interest" description="Disordered" evidence="1">
    <location>
        <begin position="1"/>
        <end position="23"/>
    </location>
</feature>
<evidence type="ECO:0000313" key="3">
    <source>
        <dbReference type="Proteomes" id="UP001605036"/>
    </source>
</evidence>
<proteinExistence type="predicted"/>
<dbReference type="AlphaFoldDB" id="A0ABD1Z1D4"/>
<sequence>MKVHDSRTPGPPVDLADSSSRPLQKRLIRKERCCSPLEVHSKVIGSSSSGGFVRRGCCFCRFEERKSEEKIMELEEEGSVDVIARSW</sequence>
<dbReference type="Proteomes" id="UP001605036">
    <property type="component" value="Unassembled WGS sequence"/>
</dbReference>